<sequence>MDLMDSDSVSAVVGAVCTLLGVVLGALGTLGAARVQLRGAIAQADAVLAQADTTYRAALDQAHAAQRAVHEQWRREIRRDAYAAFVAALDRLEELVSRPELLEDDSGGEPDSLTLATRAVRATHAVVELEGPESLALLAHTARERGLTACDHARRLAPRAGALRVLGAATDGGPAGGAEESSPAALARAAHRALTRLREAAFHLDAGRVDQAAFDAARQRAADSLDACGLLTPGQRRALLGDPSWEGALRAGSEHADALTRLTAARTDFVAAARALLDTAGAAPDAPAPPRHPRRP</sequence>
<evidence type="ECO:0000313" key="3">
    <source>
        <dbReference type="Proteomes" id="UP000035016"/>
    </source>
</evidence>
<proteinExistence type="predicted"/>
<reference evidence="2 3" key="1">
    <citation type="submission" date="2015-02" db="EMBL/GenBank/DDBJ databases">
        <authorList>
            <person name="Gomez-Escribano P.J."/>
        </authorList>
    </citation>
    <scope>NUCLEOTIDE SEQUENCE [LARGE SCALE GENOMIC DNA]</scope>
    <source>
        <strain evidence="3">C34 (DSM 42122 / NRRL B-24963)</strain>
    </source>
</reference>
<dbReference type="RefSeq" id="WP_047121885.1">
    <property type="nucleotide sequence ID" value="NZ_LN831790.1"/>
</dbReference>
<name>A0A0F7VX25_STRLW</name>
<dbReference type="EMBL" id="LN831790">
    <property type="protein sequence ID" value="CQR62928.1"/>
    <property type="molecule type" value="Genomic_DNA"/>
</dbReference>
<dbReference type="AlphaFoldDB" id="A0A0F7VX25"/>
<keyword evidence="1" id="KW-0812">Transmembrane</keyword>
<evidence type="ECO:0000313" key="2">
    <source>
        <dbReference type="EMBL" id="CQR62928.1"/>
    </source>
</evidence>
<dbReference type="KEGG" id="sle:sle_34670"/>
<protein>
    <submittedName>
        <fullName evidence="2">Uncharacterized protein</fullName>
    </submittedName>
</protein>
<feature type="transmembrane region" description="Helical" evidence="1">
    <location>
        <begin position="12"/>
        <end position="33"/>
    </location>
</feature>
<keyword evidence="1" id="KW-1133">Transmembrane helix</keyword>
<accession>A0A0F7VX25</accession>
<evidence type="ECO:0000256" key="1">
    <source>
        <dbReference type="SAM" id="Phobius"/>
    </source>
</evidence>
<dbReference type="Proteomes" id="UP000035016">
    <property type="component" value="Chromosome Chromosome"/>
</dbReference>
<keyword evidence="1" id="KW-0472">Membrane</keyword>
<gene>
    <name evidence="2" type="primary">sle_34670</name>
</gene>
<organism evidence="2 3">
    <name type="scientific">Streptomyces leeuwenhoekii</name>
    <dbReference type="NCBI Taxonomy" id="1437453"/>
    <lineage>
        <taxon>Bacteria</taxon>
        <taxon>Bacillati</taxon>
        <taxon>Actinomycetota</taxon>
        <taxon>Actinomycetes</taxon>
        <taxon>Kitasatosporales</taxon>
        <taxon>Streptomycetaceae</taxon>
        <taxon>Streptomyces</taxon>
    </lineage>
</organism>